<dbReference type="WBParaSite" id="MCU_006205-RA">
    <property type="protein sequence ID" value="MCU_006205-RA"/>
    <property type="gene ID" value="MCU_006205"/>
</dbReference>
<protein>
    <submittedName>
        <fullName evidence="1">Uncharacterized protein</fullName>
    </submittedName>
</protein>
<evidence type="ECO:0000313" key="1">
    <source>
        <dbReference type="WBParaSite" id="MCU_006205-RA"/>
    </source>
</evidence>
<proteinExistence type="predicted"/>
<accession>A0A5K3F7W8</accession>
<organism evidence="1">
    <name type="scientific">Mesocestoides corti</name>
    <name type="common">Flatworm</name>
    <dbReference type="NCBI Taxonomy" id="53468"/>
    <lineage>
        <taxon>Eukaryota</taxon>
        <taxon>Metazoa</taxon>
        <taxon>Spiralia</taxon>
        <taxon>Lophotrochozoa</taxon>
        <taxon>Platyhelminthes</taxon>
        <taxon>Cestoda</taxon>
        <taxon>Eucestoda</taxon>
        <taxon>Cyclophyllidea</taxon>
        <taxon>Mesocestoididae</taxon>
        <taxon>Mesocestoides</taxon>
    </lineage>
</organism>
<dbReference type="AlphaFoldDB" id="A0A5K3F7W8"/>
<reference evidence="1" key="1">
    <citation type="submission" date="2019-11" db="UniProtKB">
        <authorList>
            <consortium name="WormBaseParasite"/>
        </authorList>
    </citation>
    <scope>IDENTIFICATION</scope>
</reference>
<sequence>MGPCIPKFTATSVNRRPITPSLNLAPYCLPQDHTVLQRFPTQARSASLSFFITVYQTKLAMVDATFTCKEVVVAMEWAYREWHAETYVCPLSTVTACLPDSVPNSEVRSCLFLKRSNKRRATLDRLRHLPMKRLH</sequence>
<name>A0A5K3F7W8_MESCO</name>